<dbReference type="AlphaFoldDB" id="A0A9P4QN70"/>
<proteinExistence type="predicted"/>
<keyword evidence="3" id="KW-1185">Reference proteome</keyword>
<sequence length="175" mass="19213">MPPVIRTEPLNANGHANADDDDDPGAVAFPAADVHDRRPTPEPNPQPLQVAIPGRRPRSPSPWRTPTPPSHPSRPLHQPRIPWGDVKHDLAHPPKGSHDPRTKAEKRLLGDYGKPRNGIAFPSPEHQSMNWMDEVEVIRGKHVQPKVCALGIEPGAHWTDFSHSPAQAVASDRGI</sequence>
<dbReference type="Proteomes" id="UP000799444">
    <property type="component" value="Unassembled WGS sequence"/>
</dbReference>
<protein>
    <submittedName>
        <fullName evidence="2">Uncharacterized protein</fullName>
    </submittedName>
</protein>
<accession>A0A9P4QN70</accession>
<evidence type="ECO:0000256" key="1">
    <source>
        <dbReference type="SAM" id="MobiDB-lite"/>
    </source>
</evidence>
<gene>
    <name evidence="2" type="ORF">EJ04DRAFT_127708</name>
</gene>
<dbReference type="EMBL" id="ML996308">
    <property type="protein sequence ID" value="KAF2727852.1"/>
    <property type="molecule type" value="Genomic_DNA"/>
</dbReference>
<feature type="compositionally biased region" description="Basic and acidic residues" evidence="1">
    <location>
        <begin position="85"/>
        <end position="105"/>
    </location>
</feature>
<comment type="caution">
    <text evidence="2">The sequence shown here is derived from an EMBL/GenBank/DDBJ whole genome shotgun (WGS) entry which is preliminary data.</text>
</comment>
<name>A0A9P4QN70_9PLEO</name>
<evidence type="ECO:0000313" key="3">
    <source>
        <dbReference type="Proteomes" id="UP000799444"/>
    </source>
</evidence>
<reference evidence="2" key="1">
    <citation type="journal article" date="2020" name="Stud. Mycol.">
        <title>101 Dothideomycetes genomes: a test case for predicting lifestyles and emergence of pathogens.</title>
        <authorList>
            <person name="Haridas S."/>
            <person name="Albert R."/>
            <person name="Binder M."/>
            <person name="Bloem J."/>
            <person name="Labutti K."/>
            <person name="Salamov A."/>
            <person name="Andreopoulos B."/>
            <person name="Baker S."/>
            <person name="Barry K."/>
            <person name="Bills G."/>
            <person name="Bluhm B."/>
            <person name="Cannon C."/>
            <person name="Castanera R."/>
            <person name="Culley D."/>
            <person name="Daum C."/>
            <person name="Ezra D."/>
            <person name="Gonzalez J."/>
            <person name="Henrissat B."/>
            <person name="Kuo A."/>
            <person name="Liang C."/>
            <person name="Lipzen A."/>
            <person name="Lutzoni F."/>
            <person name="Magnuson J."/>
            <person name="Mondo S."/>
            <person name="Nolan M."/>
            <person name="Ohm R."/>
            <person name="Pangilinan J."/>
            <person name="Park H.-J."/>
            <person name="Ramirez L."/>
            <person name="Alfaro M."/>
            <person name="Sun H."/>
            <person name="Tritt A."/>
            <person name="Yoshinaga Y."/>
            <person name="Zwiers L.-H."/>
            <person name="Turgeon B."/>
            <person name="Goodwin S."/>
            <person name="Spatafora J."/>
            <person name="Crous P."/>
            <person name="Grigoriev I."/>
        </authorList>
    </citation>
    <scope>NUCLEOTIDE SEQUENCE</scope>
    <source>
        <strain evidence="2">CBS 125425</strain>
    </source>
</reference>
<evidence type="ECO:0000313" key="2">
    <source>
        <dbReference type="EMBL" id="KAF2727852.1"/>
    </source>
</evidence>
<feature type="region of interest" description="Disordered" evidence="1">
    <location>
        <begin position="1"/>
        <end position="105"/>
    </location>
</feature>
<feature type="compositionally biased region" description="Pro residues" evidence="1">
    <location>
        <begin position="59"/>
        <end position="72"/>
    </location>
</feature>
<organism evidence="2 3">
    <name type="scientific">Polyplosphaeria fusca</name>
    <dbReference type="NCBI Taxonomy" id="682080"/>
    <lineage>
        <taxon>Eukaryota</taxon>
        <taxon>Fungi</taxon>
        <taxon>Dikarya</taxon>
        <taxon>Ascomycota</taxon>
        <taxon>Pezizomycotina</taxon>
        <taxon>Dothideomycetes</taxon>
        <taxon>Pleosporomycetidae</taxon>
        <taxon>Pleosporales</taxon>
        <taxon>Tetraplosphaeriaceae</taxon>
        <taxon>Polyplosphaeria</taxon>
    </lineage>
</organism>